<dbReference type="Proteomes" id="UP000321638">
    <property type="component" value="Unassembled WGS sequence"/>
</dbReference>
<evidence type="ECO:0000259" key="1">
    <source>
        <dbReference type="Pfam" id="PF01882"/>
    </source>
</evidence>
<dbReference type="EMBL" id="VDUZ01000073">
    <property type="protein sequence ID" value="TXL69733.1"/>
    <property type="molecule type" value="Genomic_DNA"/>
</dbReference>
<gene>
    <name evidence="2" type="ORF">FHP25_37645</name>
</gene>
<dbReference type="RefSeq" id="WP_147852166.1">
    <property type="nucleotide sequence ID" value="NZ_VDUZ01000073.1"/>
</dbReference>
<feature type="domain" description="DUF58" evidence="1">
    <location>
        <begin position="50"/>
        <end position="253"/>
    </location>
</feature>
<evidence type="ECO:0000313" key="3">
    <source>
        <dbReference type="Proteomes" id="UP000321638"/>
    </source>
</evidence>
<sequence>MVVTPTLTDAARLASALPPLLVAAQRVATTVMQGVHGRRRVGQGDAFWQFRQYRPGDAINRIDWRQTAKSRAVYVRETEWEAAASVWLWRDGSPSMDFSSGRSVPTKKMRAEVMLLALATLLVDAGERVALLGGGDRPASGRGVPRRLVNALTESAVLGANASVPPQVPLPAHGHVVLIGDLLDPLESLEAVVRHYAAHGVHGHLLQVLDPAEEDLPYDGHVKFSGLEHEGDHTIRKVEAVRDAYHARLVAQKEGLARIAQSVGWTWRAHRTDRPPETALLSLYMAMADTGRR</sequence>
<reference evidence="2 3" key="1">
    <citation type="submission" date="2019-06" db="EMBL/GenBank/DDBJ databases">
        <title>New taxonomy in bacterial strain CC-CFT640, isolated from vineyard.</title>
        <authorList>
            <person name="Lin S.-Y."/>
            <person name="Tsai C.-F."/>
            <person name="Young C.-C."/>
        </authorList>
    </citation>
    <scope>NUCLEOTIDE SEQUENCE [LARGE SCALE GENOMIC DNA]</scope>
    <source>
        <strain evidence="2 3">CC-CFT640</strain>
    </source>
</reference>
<evidence type="ECO:0000313" key="2">
    <source>
        <dbReference type="EMBL" id="TXL69733.1"/>
    </source>
</evidence>
<dbReference type="AlphaFoldDB" id="A0A5C8P8R1"/>
<dbReference type="InterPro" id="IPR002881">
    <property type="entry name" value="DUF58"/>
</dbReference>
<dbReference type="Pfam" id="PF01882">
    <property type="entry name" value="DUF58"/>
    <property type="match status" value="1"/>
</dbReference>
<accession>A0A5C8P8R1</accession>
<comment type="caution">
    <text evidence="2">The sequence shown here is derived from an EMBL/GenBank/DDBJ whole genome shotgun (WGS) entry which is preliminary data.</text>
</comment>
<protein>
    <submittedName>
        <fullName evidence="2">DUF58 domain-containing protein</fullName>
    </submittedName>
</protein>
<proteinExistence type="predicted"/>
<dbReference type="PANTHER" id="PTHR33608:SF6">
    <property type="entry name" value="BLL2464 PROTEIN"/>
    <property type="match status" value="1"/>
</dbReference>
<keyword evidence="3" id="KW-1185">Reference proteome</keyword>
<dbReference type="PANTHER" id="PTHR33608">
    <property type="entry name" value="BLL2464 PROTEIN"/>
    <property type="match status" value="1"/>
</dbReference>
<name>A0A5C8P8R1_9HYPH</name>
<dbReference type="OrthoDB" id="9794556at2"/>
<organism evidence="2 3">
    <name type="scientific">Vineibacter terrae</name>
    <dbReference type="NCBI Taxonomy" id="2586908"/>
    <lineage>
        <taxon>Bacteria</taxon>
        <taxon>Pseudomonadati</taxon>
        <taxon>Pseudomonadota</taxon>
        <taxon>Alphaproteobacteria</taxon>
        <taxon>Hyphomicrobiales</taxon>
        <taxon>Vineibacter</taxon>
    </lineage>
</organism>